<feature type="compositionally biased region" description="Polar residues" evidence="1">
    <location>
        <begin position="158"/>
        <end position="170"/>
    </location>
</feature>
<protein>
    <submittedName>
        <fullName evidence="2">Uncharacterized protein</fullName>
    </submittedName>
</protein>
<gene>
    <name evidence="2" type="ORF">MNBD_PLANCTO02-1112</name>
</gene>
<evidence type="ECO:0000256" key="1">
    <source>
        <dbReference type="SAM" id="MobiDB-lite"/>
    </source>
</evidence>
<feature type="compositionally biased region" description="Basic and acidic residues" evidence="1">
    <location>
        <begin position="272"/>
        <end position="284"/>
    </location>
</feature>
<feature type="compositionally biased region" description="Basic and acidic residues" evidence="1">
    <location>
        <begin position="180"/>
        <end position="262"/>
    </location>
</feature>
<evidence type="ECO:0000313" key="2">
    <source>
        <dbReference type="EMBL" id="VAX39000.1"/>
    </source>
</evidence>
<name>A0A3B1DUX0_9ZZZZ</name>
<proteinExistence type="predicted"/>
<dbReference type="AlphaFoldDB" id="A0A3B1DUX0"/>
<feature type="compositionally biased region" description="Low complexity" evidence="1">
    <location>
        <begin position="312"/>
        <end position="330"/>
    </location>
</feature>
<feature type="compositionally biased region" description="Basic and acidic residues" evidence="1">
    <location>
        <begin position="331"/>
        <end position="350"/>
    </location>
</feature>
<organism evidence="2">
    <name type="scientific">hydrothermal vent metagenome</name>
    <dbReference type="NCBI Taxonomy" id="652676"/>
    <lineage>
        <taxon>unclassified sequences</taxon>
        <taxon>metagenomes</taxon>
        <taxon>ecological metagenomes</taxon>
    </lineage>
</organism>
<reference evidence="2" key="1">
    <citation type="submission" date="2018-06" db="EMBL/GenBank/DDBJ databases">
        <authorList>
            <person name="Zhirakovskaya E."/>
        </authorList>
    </citation>
    <scope>NUCLEOTIDE SEQUENCE</scope>
</reference>
<feature type="region of interest" description="Disordered" evidence="1">
    <location>
        <begin position="311"/>
        <end position="350"/>
    </location>
</feature>
<feature type="region of interest" description="Disordered" evidence="1">
    <location>
        <begin position="154"/>
        <end position="297"/>
    </location>
</feature>
<dbReference type="EMBL" id="UOGL01000283">
    <property type="protein sequence ID" value="VAX39000.1"/>
    <property type="molecule type" value="Genomic_DNA"/>
</dbReference>
<accession>A0A3B1DUX0</accession>
<sequence>MKRCFAKIVFVAVTVVTISLANVSECKAFVYFNLFGFGAGYQPYSQAGYSPSAYGNYHNTGYGDNGYYGAGYRSAYHSPRGSYYHAPMNSYGWRGSSTGYRGFFGGSWRGHSSCGRPHRRSRCNTGCSTSHYPVNQCSPVGGCATGQYGAGQHDSGEYPTNNNPAQSPTPLKTYDDNDVPDPRKTEKYKRSDRGEEIDKTGSEQFRRSRNAGKIEDDRNRNDDRRDDDKGAFGGEKRLNENQDNSRTEERDGIGSRKSEEPKPPVLETPSQPKDDPFVDPEKKRSTFKIPAKTSEGVEALDKIMDDFNALDTNATNNKTNTKPKGAPTKNPLEERPSTKKKPAEMPRLEVKPIGLGESVARRTIPNYRRLSMRSRYFAPQIARTRLNHSQKKSFPLFLQPETKLVSK</sequence>